<reference evidence="3" key="1">
    <citation type="submission" date="2022-10" db="UniProtKB">
        <authorList>
            <consortium name="WormBaseParasite"/>
        </authorList>
    </citation>
    <scope>IDENTIFICATION</scope>
</reference>
<keyword evidence="2" id="KW-1185">Reference proteome</keyword>
<name>A0A913HFF0_STRER</name>
<accession>A0A913HFF0</accession>
<organism evidence="3">
    <name type="scientific">Strongyloides stercoralis</name>
    <name type="common">Threadworm</name>
    <dbReference type="NCBI Taxonomy" id="6248"/>
    <lineage>
        <taxon>Eukaryota</taxon>
        <taxon>Metazoa</taxon>
        <taxon>Ecdysozoa</taxon>
        <taxon>Nematoda</taxon>
        <taxon>Chromadorea</taxon>
        <taxon>Rhabditida</taxon>
        <taxon>Tylenchina</taxon>
        <taxon>Panagrolaimomorpha</taxon>
        <taxon>Strongyloidoidea</taxon>
        <taxon>Strongyloididae</taxon>
        <taxon>Strongyloides</taxon>
    </lineage>
</organism>
<dbReference type="AlphaFoldDB" id="A0A913HFF0"/>
<protein>
    <submittedName>
        <fullName evidence="4">BAG domain-containing protein</fullName>
    </submittedName>
    <submittedName>
        <fullName evidence="3">ECM11 domain-containing protein</fullName>
    </submittedName>
</protein>
<evidence type="ECO:0000313" key="2">
    <source>
        <dbReference type="Proteomes" id="UP000035681"/>
    </source>
</evidence>
<dbReference type="WBParaSite" id="SSTP_0000182700.1">
    <property type="protein sequence ID" value="SSTP_0000182700.1"/>
    <property type="gene ID" value="SSTP_0000182700"/>
</dbReference>
<evidence type="ECO:0000256" key="1">
    <source>
        <dbReference type="SAM" id="MobiDB-lite"/>
    </source>
</evidence>
<feature type="region of interest" description="Disordered" evidence="1">
    <location>
        <begin position="1"/>
        <end position="20"/>
    </location>
</feature>
<sequence>MSNYQLKSGNHHLTHSTNKAPWPNSSIPCTIYNDSSTNKTNSMRNNITHQSNNGQFSHNYSNFSRNGPYNNQTGVYMTTPAFCYNYPIHEGTQMAKNFVSNDKKHHMYDNYEGNVSIIKRPRIEILEKDINIEETNTSEPKLSVAPQIASAISSHKNKVKNHILASDFKDYIKRRNDQDSRNASETYFKDPNLNPELFLNKDLDLPISTSVEKKFTNVESSNYDEEEGSCDSIRENYFSKSLELQNSININQESLNNSITTLNGVEGHINSTSCPLSEFLESDFSKIITSEDFMTGTKDMYKNFVSQFRPVVDGLVDKAKSTKKEDRDSLAMDMWQLGCLENTIRNKVENIDIAEKKLISLLTSLEKRKFILNSIEKTINDGKSKIYKAAEK</sequence>
<evidence type="ECO:0000313" key="3">
    <source>
        <dbReference type="WBParaSite" id="SSTP_0000182700.1"/>
    </source>
</evidence>
<evidence type="ECO:0000313" key="4">
    <source>
        <dbReference type="WBParaSite" id="TCONS_00008915.p1"/>
    </source>
</evidence>
<dbReference type="Proteomes" id="UP000035681">
    <property type="component" value="Unplaced"/>
</dbReference>
<proteinExistence type="predicted"/>
<dbReference type="WBParaSite" id="TCONS_00008915.p1">
    <property type="protein sequence ID" value="TCONS_00008915.p1"/>
    <property type="gene ID" value="XLOC_006784"/>
</dbReference>